<sequence>MMKIEYSPKALEDLKSIQRYLYLEWGDITADKSVQALLSDIKRLTDFPSLGASLSKKINRVSDYRYVYSNKNYIFYRAETDSIKIIRIINEKQDFIRELFQD</sequence>
<keyword evidence="2" id="KW-1277">Toxin-antitoxin system</keyword>
<dbReference type="InterPro" id="IPR007712">
    <property type="entry name" value="RelE/ParE_toxin"/>
</dbReference>
<evidence type="ECO:0000313" key="4">
    <source>
        <dbReference type="Proteomes" id="UP001501166"/>
    </source>
</evidence>
<dbReference type="InterPro" id="IPR051803">
    <property type="entry name" value="TA_system_RelE-like_toxin"/>
</dbReference>
<dbReference type="Pfam" id="PF05016">
    <property type="entry name" value="ParE_toxin"/>
    <property type="match status" value="1"/>
</dbReference>
<dbReference type="PANTHER" id="PTHR33755">
    <property type="entry name" value="TOXIN PARE1-RELATED"/>
    <property type="match status" value="1"/>
</dbReference>
<dbReference type="Proteomes" id="UP001501166">
    <property type="component" value="Unassembled WGS sequence"/>
</dbReference>
<dbReference type="InterPro" id="IPR035093">
    <property type="entry name" value="RelE/ParE_toxin_dom_sf"/>
</dbReference>
<comment type="similarity">
    <text evidence="1">Belongs to the RelE toxin family.</text>
</comment>
<evidence type="ECO:0008006" key="5">
    <source>
        <dbReference type="Google" id="ProtNLM"/>
    </source>
</evidence>
<gene>
    <name evidence="3" type="ORF">GCM10008932_20580</name>
</gene>
<dbReference type="Gene3D" id="3.30.2310.20">
    <property type="entry name" value="RelE-like"/>
    <property type="match status" value="1"/>
</dbReference>
<proteinExistence type="inferred from homology"/>
<reference evidence="3 4" key="1">
    <citation type="journal article" date="2019" name="Int. J. Syst. Evol. Microbiol.">
        <title>The Global Catalogue of Microorganisms (GCM) 10K type strain sequencing project: providing services to taxonomists for standard genome sequencing and annotation.</title>
        <authorList>
            <consortium name="The Broad Institute Genomics Platform"/>
            <consortium name="The Broad Institute Genome Sequencing Center for Infectious Disease"/>
            <person name="Wu L."/>
            <person name="Ma J."/>
        </authorList>
    </citation>
    <scope>NUCLEOTIDE SEQUENCE [LARGE SCALE GENOMIC DNA]</scope>
    <source>
        <strain evidence="3 4">JCM 12662</strain>
    </source>
</reference>
<organism evidence="3 4">
    <name type="scientific">Alkalibacterium iburiense</name>
    <dbReference type="NCBI Taxonomy" id="290589"/>
    <lineage>
        <taxon>Bacteria</taxon>
        <taxon>Bacillati</taxon>
        <taxon>Bacillota</taxon>
        <taxon>Bacilli</taxon>
        <taxon>Lactobacillales</taxon>
        <taxon>Carnobacteriaceae</taxon>
        <taxon>Alkalibacterium</taxon>
    </lineage>
</organism>
<accession>A0ABN0XNG8</accession>
<dbReference type="EMBL" id="BAAACW010000135">
    <property type="protein sequence ID" value="GAA0368776.1"/>
    <property type="molecule type" value="Genomic_DNA"/>
</dbReference>
<comment type="caution">
    <text evidence="3">The sequence shown here is derived from an EMBL/GenBank/DDBJ whole genome shotgun (WGS) entry which is preliminary data.</text>
</comment>
<evidence type="ECO:0000256" key="1">
    <source>
        <dbReference type="ARBA" id="ARBA00006226"/>
    </source>
</evidence>
<name>A0ABN0XNG8_9LACT</name>
<evidence type="ECO:0000256" key="2">
    <source>
        <dbReference type="ARBA" id="ARBA00022649"/>
    </source>
</evidence>
<evidence type="ECO:0000313" key="3">
    <source>
        <dbReference type="EMBL" id="GAA0368776.1"/>
    </source>
</evidence>
<keyword evidence="4" id="KW-1185">Reference proteome</keyword>
<protein>
    <recommendedName>
        <fullName evidence="5">Type II toxin-antitoxin system RelE/ParE family toxin</fullName>
    </recommendedName>
</protein>